<dbReference type="InterPro" id="IPR028098">
    <property type="entry name" value="Glyco_trans_4-like_N"/>
</dbReference>
<keyword evidence="3" id="KW-1185">Reference proteome</keyword>
<evidence type="ECO:0000313" key="3">
    <source>
        <dbReference type="Proteomes" id="UP000554286"/>
    </source>
</evidence>
<gene>
    <name evidence="2" type="ORF">GGD89_000905</name>
</gene>
<dbReference type="PANTHER" id="PTHR45947:SF3">
    <property type="entry name" value="SULFOQUINOVOSYL TRANSFERASE SQD2"/>
    <property type="match status" value="1"/>
</dbReference>
<protein>
    <submittedName>
        <fullName evidence="2">Glycosyltransferase involved in cell wall biosynthesis</fullName>
    </submittedName>
</protein>
<dbReference type="Gene3D" id="3.40.50.2000">
    <property type="entry name" value="Glycogen Phosphorylase B"/>
    <property type="match status" value="2"/>
</dbReference>
<organism evidence="2 3">
    <name type="scientific">Roseospira visakhapatnamensis</name>
    <dbReference type="NCBI Taxonomy" id="390880"/>
    <lineage>
        <taxon>Bacteria</taxon>
        <taxon>Pseudomonadati</taxon>
        <taxon>Pseudomonadota</taxon>
        <taxon>Alphaproteobacteria</taxon>
        <taxon>Rhodospirillales</taxon>
        <taxon>Rhodospirillaceae</taxon>
        <taxon>Roseospira</taxon>
    </lineage>
</organism>
<dbReference type="InterPro" id="IPR050194">
    <property type="entry name" value="Glycosyltransferase_grp1"/>
</dbReference>
<dbReference type="SUPFAM" id="SSF53756">
    <property type="entry name" value="UDP-Glycosyltransferase/glycogen phosphorylase"/>
    <property type="match status" value="1"/>
</dbReference>
<dbReference type="Proteomes" id="UP000554286">
    <property type="component" value="Unassembled WGS sequence"/>
</dbReference>
<reference evidence="2 3" key="1">
    <citation type="submission" date="2020-08" db="EMBL/GenBank/DDBJ databases">
        <title>Genome sequencing of Purple Non-Sulfur Bacteria from various extreme environments.</title>
        <authorList>
            <person name="Mayer M."/>
        </authorList>
    </citation>
    <scope>NUCLEOTIDE SEQUENCE [LARGE SCALE GENOMIC DNA]</scope>
    <source>
        <strain evidence="2 3">JA131</strain>
    </source>
</reference>
<dbReference type="EMBL" id="JACIGK010000005">
    <property type="protein sequence ID" value="MBB4265287.1"/>
    <property type="molecule type" value="Genomic_DNA"/>
</dbReference>
<dbReference type="PANTHER" id="PTHR45947">
    <property type="entry name" value="SULFOQUINOVOSYL TRANSFERASE SQD2"/>
    <property type="match status" value="1"/>
</dbReference>
<dbReference type="RefSeq" id="WP_184042912.1">
    <property type="nucleotide sequence ID" value="NZ_JACIGK010000005.1"/>
</dbReference>
<feature type="domain" description="Glycosyltransferase subfamily 4-like N-terminal" evidence="1">
    <location>
        <begin position="57"/>
        <end position="159"/>
    </location>
</feature>
<comment type="caution">
    <text evidence="2">The sequence shown here is derived from an EMBL/GenBank/DDBJ whole genome shotgun (WGS) entry which is preliminary data.</text>
</comment>
<proteinExistence type="predicted"/>
<sequence length="352" mass="38453">MRVSAPSARPARPRVVHLLDDGGLGGVTRHIKDVMTSRVAQVFDMERVEVNPRDPWAPRFGADLLHVHVTANWRKLPWLASLRLRHPGVPLVIEEHSYTAAYEALKVPRRRRLRFHVMLRLSYGLADRVVAVSRGQGDWLRRAGVVRPDRCAVVPTTVCTAAFAAGEAARPSGRPLVVGAYGRYAEQKGFDVLVEAARPLDPARIRLVLAGLGPDEGRLRTQAQGLPHVHVGGPVQDVPGFLADVDVVAIPSRWEAFGLVGLEARAAGRPILVSALDGLPEQVADGGGWAVDRHDDPAAWTEALLALTPDSVTRAAVGARRSVADAHRRYEDAWRRLYADLLGLDDPDPYQP</sequence>
<dbReference type="CDD" id="cd03801">
    <property type="entry name" value="GT4_PimA-like"/>
    <property type="match status" value="1"/>
</dbReference>
<accession>A0A7W6RBG9</accession>
<dbReference type="Pfam" id="PF13692">
    <property type="entry name" value="Glyco_trans_1_4"/>
    <property type="match status" value="1"/>
</dbReference>
<evidence type="ECO:0000313" key="2">
    <source>
        <dbReference type="EMBL" id="MBB4265287.1"/>
    </source>
</evidence>
<dbReference type="GO" id="GO:0016758">
    <property type="term" value="F:hexosyltransferase activity"/>
    <property type="evidence" value="ECO:0007669"/>
    <property type="project" value="TreeGrafter"/>
</dbReference>
<name>A0A7W6RBG9_9PROT</name>
<dbReference type="Pfam" id="PF13439">
    <property type="entry name" value="Glyco_transf_4"/>
    <property type="match status" value="1"/>
</dbReference>
<dbReference type="AlphaFoldDB" id="A0A7W6RBG9"/>
<evidence type="ECO:0000259" key="1">
    <source>
        <dbReference type="Pfam" id="PF13439"/>
    </source>
</evidence>
<keyword evidence="2" id="KW-0808">Transferase</keyword>